<dbReference type="GO" id="GO:0016874">
    <property type="term" value="F:ligase activity"/>
    <property type="evidence" value="ECO:0007669"/>
    <property type="project" value="UniProtKB-KW"/>
</dbReference>
<name>A0A175W6Z9_9PEZI</name>
<dbReference type="EMBL" id="LCTW02000089">
    <property type="protein sequence ID" value="KXX79377.1"/>
    <property type="molecule type" value="Genomic_DNA"/>
</dbReference>
<gene>
    <name evidence="7" type="ORF">MMYC01_204691</name>
</gene>
<organism evidence="7 8">
    <name type="scientific">Madurella mycetomatis</name>
    <dbReference type="NCBI Taxonomy" id="100816"/>
    <lineage>
        <taxon>Eukaryota</taxon>
        <taxon>Fungi</taxon>
        <taxon>Dikarya</taxon>
        <taxon>Ascomycota</taxon>
        <taxon>Pezizomycotina</taxon>
        <taxon>Sordariomycetes</taxon>
        <taxon>Sordariomycetidae</taxon>
        <taxon>Sordariales</taxon>
        <taxon>Sordariales incertae sedis</taxon>
        <taxon>Madurella</taxon>
    </lineage>
</organism>
<dbReference type="InterPro" id="IPR016072">
    <property type="entry name" value="Skp1_comp_dimer"/>
</dbReference>
<dbReference type="InterPro" id="IPR001232">
    <property type="entry name" value="SKP1-like"/>
</dbReference>
<dbReference type="Pfam" id="PF01466">
    <property type="entry name" value="Skp1"/>
    <property type="match status" value="1"/>
</dbReference>
<evidence type="ECO:0000313" key="7">
    <source>
        <dbReference type="EMBL" id="KXX79377.1"/>
    </source>
</evidence>
<evidence type="ECO:0000313" key="8">
    <source>
        <dbReference type="Proteomes" id="UP000078237"/>
    </source>
</evidence>
<dbReference type="GO" id="GO:0016567">
    <property type="term" value="P:protein ubiquitination"/>
    <property type="evidence" value="ECO:0007669"/>
    <property type="project" value="UniProtKB-UniPathway"/>
</dbReference>
<dbReference type="UniPathway" id="UPA00143"/>
<dbReference type="SUPFAM" id="SSF54695">
    <property type="entry name" value="POZ domain"/>
    <property type="match status" value="1"/>
</dbReference>
<proteinExistence type="inferred from homology"/>
<comment type="subunit">
    <text evidence="4">Component of the SCF (SKP1-CUL1-F-box protein) E3 ubiquitin ligase complexes.</text>
</comment>
<dbReference type="AlphaFoldDB" id="A0A175W6Z9"/>
<feature type="domain" description="SKP1 component POZ" evidence="6">
    <location>
        <begin position="17"/>
        <end position="71"/>
    </location>
</feature>
<sequence>MANSIIKIQNTVGGGNGRVFEVETKAAKHSTVIHMLLQDFEDQEIDILPISIGVSDECLQKVFNWVSHHKDDALEPDDVDNHILDPMGLTDKVSAEQSAKAEEARRRARKLKNEPVVIAGWDKTFFESVNSPMLYEVLIAANYLEIKKLLDMGCQVVVNMIRGKTTEQTREILGIENDFTPEEEERIRKETLWVFDETKNRDREEAGPSDTNSP</sequence>
<keyword evidence="2 4" id="KW-0833">Ubl conjugation pathway</keyword>
<dbReference type="SMART" id="SM00512">
    <property type="entry name" value="Skp1"/>
    <property type="match status" value="1"/>
</dbReference>
<comment type="caution">
    <text evidence="7">The sequence shown here is derived from an EMBL/GenBank/DDBJ whole genome shotgun (WGS) entry which is preliminary data.</text>
</comment>
<dbReference type="VEuPathDB" id="FungiDB:MMYC01_204691"/>
<accession>A0A175W6Z9</accession>
<protein>
    <recommendedName>
        <fullName evidence="4">E3 ubiquitin ligase complex SCF subunit</fullName>
    </recommendedName>
</protein>
<dbReference type="InterPro" id="IPR016073">
    <property type="entry name" value="Skp1_comp_POZ"/>
</dbReference>
<comment type="similarity">
    <text evidence="1 4">Belongs to the SKP1 family.</text>
</comment>
<evidence type="ECO:0000256" key="2">
    <source>
        <dbReference type="ARBA" id="ARBA00022786"/>
    </source>
</evidence>
<dbReference type="PANTHER" id="PTHR11165">
    <property type="entry name" value="SKP1"/>
    <property type="match status" value="1"/>
</dbReference>
<dbReference type="InterPro" id="IPR036296">
    <property type="entry name" value="SKP1-like_dim_sf"/>
</dbReference>
<dbReference type="InterPro" id="IPR016897">
    <property type="entry name" value="SKP1"/>
</dbReference>
<evidence type="ECO:0000259" key="6">
    <source>
        <dbReference type="Pfam" id="PF03931"/>
    </source>
</evidence>
<evidence type="ECO:0000259" key="5">
    <source>
        <dbReference type="Pfam" id="PF01466"/>
    </source>
</evidence>
<feature type="domain" description="SKP1 component dimerisation" evidence="5">
    <location>
        <begin position="147"/>
        <end position="193"/>
    </location>
</feature>
<comment type="function">
    <text evidence="3">Essential component of the SCF (SKP1-CUL1-F-box protein) E3 ubiquitin ligase complexes, which mediate the ubiquitination and subsequent proteasomal degradation of target proteins. Controls sulfur metabolite repression, probably by mediating the inactivation or degradation of the metR transcription factor.</text>
</comment>
<evidence type="ECO:0000256" key="3">
    <source>
        <dbReference type="ARBA" id="ARBA00045385"/>
    </source>
</evidence>
<keyword evidence="8" id="KW-1185">Reference proteome</keyword>
<comment type="pathway">
    <text evidence="4">Protein modification; protein ubiquitination.</text>
</comment>
<evidence type="ECO:0000256" key="4">
    <source>
        <dbReference type="PIRNR" id="PIRNR028729"/>
    </source>
</evidence>
<dbReference type="STRING" id="100816.A0A175W6Z9"/>
<reference evidence="7 8" key="1">
    <citation type="journal article" date="2016" name="Genome Announc.">
        <title>Genome Sequence of Madurella mycetomatis mm55, Isolated from a Human Mycetoma Case in Sudan.</title>
        <authorList>
            <person name="Smit S."/>
            <person name="Derks M.F."/>
            <person name="Bervoets S."/>
            <person name="Fahal A."/>
            <person name="van Leeuwen W."/>
            <person name="van Belkum A."/>
            <person name="van de Sande W.W."/>
        </authorList>
    </citation>
    <scope>NUCLEOTIDE SEQUENCE [LARGE SCALE GENOMIC DNA]</scope>
    <source>
        <strain evidence="8">mm55</strain>
    </source>
</reference>
<dbReference type="GO" id="GO:0006511">
    <property type="term" value="P:ubiquitin-dependent protein catabolic process"/>
    <property type="evidence" value="ECO:0007669"/>
    <property type="project" value="InterPro"/>
</dbReference>
<dbReference type="Gene3D" id="3.30.710.10">
    <property type="entry name" value="Potassium Channel Kv1.1, Chain A"/>
    <property type="match status" value="1"/>
</dbReference>
<dbReference type="OrthoDB" id="4588921at2759"/>
<dbReference type="PIRSF" id="PIRSF028729">
    <property type="entry name" value="E3_ubiquit_lig_SCF_Skp"/>
    <property type="match status" value="1"/>
</dbReference>
<dbReference type="InterPro" id="IPR011333">
    <property type="entry name" value="SKP1/BTB/POZ_sf"/>
</dbReference>
<dbReference type="Proteomes" id="UP000078237">
    <property type="component" value="Unassembled WGS sequence"/>
</dbReference>
<evidence type="ECO:0000256" key="1">
    <source>
        <dbReference type="ARBA" id="ARBA00009993"/>
    </source>
</evidence>
<dbReference type="Pfam" id="PF03931">
    <property type="entry name" value="Skp1_POZ"/>
    <property type="match status" value="1"/>
</dbReference>
<dbReference type="SUPFAM" id="SSF81382">
    <property type="entry name" value="Skp1 dimerisation domain-like"/>
    <property type="match status" value="1"/>
</dbReference>